<name>A0ABP8FSL1_9BACT</name>
<dbReference type="SUPFAM" id="SSF159888">
    <property type="entry name" value="YdhG-like"/>
    <property type="match status" value="1"/>
</dbReference>
<dbReference type="Gene3D" id="3.90.1150.200">
    <property type="match status" value="1"/>
</dbReference>
<proteinExistence type="predicted"/>
<dbReference type="Pfam" id="PF08818">
    <property type="entry name" value="DUF1801"/>
    <property type="match status" value="1"/>
</dbReference>
<dbReference type="InterPro" id="IPR014922">
    <property type="entry name" value="YdhG-like"/>
</dbReference>
<dbReference type="RefSeq" id="WP_345167201.1">
    <property type="nucleotide sequence ID" value="NZ_BAABGX010000002.1"/>
</dbReference>
<sequence length="126" mass="14189">MITTAPKDINSYIAGFPQEVQPVLQQMRRLVQATVPEATETIKYGMPTFDYHGTLVHFAAFVHHIGFYSVPTSHEAFQEDLKGYKVGNGSVQFPLNQPLPTELIAKIVKYRMQENLETVSMTENAC</sequence>
<organism evidence="2 3">
    <name type="scientific">Nibribacter koreensis</name>
    <dbReference type="NCBI Taxonomy" id="1084519"/>
    <lineage>
        <taxon>Bacteria</taxon>
        <taxon>Pseudomonadati</taxon>
        <taxon>Bacteroidota</taxon>
        <taxon>Cytophagia</taxon>
        <taxon>Cytophagales</taxon>
        <taxon>Hymenobacteraceae</taxon>
        <taxon>Nibribacter</taxon>
    </lineage>
</organism>
<evidence type="ECO:0000259" key="1">
    <source>
        <dbReference type="Pfam" id="PF08818"/>
    </source>
</evidence>
<dbReference type="Proteomes" id="UP001501844">
    <property type="component" value="Unassembled WGS sequence"/>
</dbReference>
<gene>
    <name evidence="2" type="ORF">GCM10023183_27370</name>
</gene>
<dbReference type="EMBL" id="BAABGX010000002">
    <property type="protein sequence ID" value="GAA4309894.1"/>
    <property type="molecule type" value="Genomic_DNA"/>
</dbReference>
<reference evidence="3" key="1">
    <citation type="journal article" date="2019" name="Int. J. Syst. Evol. Microbiol.">
        <title>The Global Catalogue of Microorganisms (GCM) 10K type strain sequencing project: providing services to taxonomists for standard genome sequencing and annotation.</title>
        <authorList>
            <consortium name="The Broad Institute Genomics Platform"/>
            <consortium name="The Broad Institute Genome Sequencing Center for Infectious Disease"/>
            <person name="Wu L."/>
            <person name="Ma J."/>
        </authorList>
    </citation>
    <scope>NUCLEOTIDE SEQUENCE [LARGE SCALE GENOMIC DNA]</scope>
    <source>
        <strain evidence="3">JCM 17917</strain>
    </source>
</reference>
<comment type="caution">
    <text evidence="2">The sequence shown here is derived from an EMBL/GenBank/DDBJ whole genome shotgun (WGS) entry which is preliminary data.</text>
</comment>
<protein>
    <submittedName>
        <fullName evidence="2">DUF1801 domain-containing protein</fullName>
    </submittedName>
</protein>
<evidence type="ECO:0000313" key="2">
    <source>
        <dbReference type="EMBL" id="GAA4309894.1"/>
    </source>
</evidence>
<keyword evidence="3" id="KW-1185">Reference proteome</keyword>
<accession>A0ABP8FSL1</accession>
<evidence type="ECO:0000313" key="3">
    <source>
        <dbReference type="Proteomes" id="UP001501844"/>
    </source>
</evidence>
<feature type="domain" description="YdhG-like" evidence="1">
    <location>
        <begin position="21"/>
        <end position="111"/>
    </location>
</feature>